<protein>
    <submittedName>
        <fullName evidence="1">Uncharacterized protein</fullName>
    </submittedName>
</protein>
<dbReference type="AlphaFoldDB" id="A0AAV4SV09"/>
<accession>A0AAV4SV09</accession>
<proteinExistence type="predicted"/>
<sequence length="70" mass="8248">MLAFARKIISSFSLKDVVSSERVRQVWENYVKSNRRREHLSDLISNSARRQAQLKRPCSRMLALQQPRTC</sequence>
<dbReference type="Proteomes" id="UP001054837">
    <property type="component" value="Unassembled WGS sequence"/>
</dbReference>
<evidence type="ECO:0000313" key="1">
    <source>
        <dbReference type="EMBL" id="GIY36981.1"/>
    </source>
</evidence>
<gene>
    <name evidence="1" type="ORF">CDAR_246171</name>
</gene>
<evidence type="ECO:0000313" key="2">
    <source>
        <dbReference type="Proteomes" id="UP001054837"/>
    </source>
</evidence>
<organism evidence="1 2">
    <name type="scientific">Caerostris darwini</name>
    <dbReference type="NCBI Taxonomy" id="1538125"/>
    <lineage>
        <taxon>Eukaryota</taxon>
        <taxon>Metazoa</taxon>
        <taxon>Ecdysozoa</taxon>
        <taxon>Arthropoda</taxon>
        <taxon>Chelicerata</taxon>
        <taxon>Arachnida</taxon>
        <taxon>Araneae</taxon>
        <taxon>Araneomorphae</taxon>
        <taxon>Entelegynae</taxon>
        <taxon>Araneoidea</taxon>
        <taxon>Araneidae</taxon>
        <taxon>Caerostris</taxon>
    </lineage>
</organism>
<dbReference type="EMBL" id="BPLQ01008390">
    <property type="protein sequence ID" value="GIY36981.1"/>
    <property type="molecule type" value="Genomic_DNA"/>
</dbReference>
<keyword evidence="2" id="KW-1185">Reference proteome</keyword>
<comment type="caution">
    <text evidence="1">The sequence shown here is derived from an EMBL/GenBank/DDBJ whole genome shotgun (WGS) entry which is preliminary data.</text>
</comment>
<name>A0AAV4SV09_9ARAC</name>
<reference evidence="1 2" key="1">
    <citation type="submission" date="2021-06" db="EMBL/GenBank/DDBJ databases">
        <title>Caerostris darwini draft genome.</title>
        <authorList>
            <person name="Kono N."/>
            <person name="Arakawa K."/>
        </authorList>
    </citation>
    <scope>NUCLEOTIDE SEQUENCE [LARGE SCALE GENOMIC DNA]</scope>
</reference>